<dbReference type="InterPro" id="IPR053098">
    <property type="entry name" value="Petuviruses_polyprotein"/>
</dbReference>
<dbReference type="PANTHER" id="PTHR48435">
    <property type="entry name" value="POLYPROTEIN"/>
    <property type="match status" value="1"/>
</dbReference>
<evidence type="ECO:0000313" key="3">
    <source>
        <dbReference type="Proteomes" id="UP000030645"/>
    </source>
</evidence>
<protein>
    <submittedName>
        <fullName evidence="2">Uncharacterized protein</fullName>
    </submittedName>
</protein>
<feature type="region of interest" description="Disordered" evidence="1">
    <location>
        <begin position="76"/>
        <end position="123"/>
    </location>
</feature>
<proteinExistence type="predicted"/>
<keyword evidence="3" id="KW-1185">Reference proteome</keyword>
<accession>W9RT01</accession>
<reference evidence="3" key="1">
    <citation type="submission" date="2013-01" db="EMBL/GenBank/DDBJ databases">
        <title>Draft Genome Sequence of a Mulberry Tree, Morus notabilis C.K. Schneid.</title>
        <authorList>
            <person name="He N."/>
            <person name="Zhao S."/>
        </authorList>
    </citation>
    <scope>NUCLEOTIDE SEQUENCE</scope>
</reference>
<dbReference type="AlphaFoldDB" id="W9RT01"/>
<evidence type="ECO:0000256" key="1">
    <source>
        <dbReference type="SAM" id="MobiDB-lite"/>
    </source>
</evidence>
<evidence type="ECO:0000313" key="2">
    <source>
        <dbReference type="EMBL" id="EXC06928.1"/>
    </source>
</evidence>
<gene>
    <name evidence="2" type="ORF">L484_007608</name>
</gene>
<dbReference type="PANTHER" id="PTHR48435:SF1">
    <property type="entry name" value="POLYPROTEIN"/>
    <property type="match status" value="1"/>
</dbReference>
<feature type="compositionally biased region" description="Basic residues" evidence="1">
    <location>
        <begin position="85"/>
        <end position="111"/>
    </location>
</feature>
<name>W9RT01_9ROSA</name>
<sequence>MASLPQELQPELQWSLLATKREPKDISTREIHQLALVALNKLCETQELFSSMMKKRSKFKKACKKPYLKIKCKEDKCPCGPPNPRRSRRPKGTNKKEGRRFKFFRRKRRGSPKSDPCFMCGEK</sequence>
<organism evidence="2 3">
    <name type="scientific">Morus notabilis</name>
    <dbReference type="NCBI Taxonomy" id="981085"/>
    <lineage>
        <taxon>Eukaryota</taxon>
        <taxon>Viridiplantae</taxon>
        <taxon>Streptophyta</taxon>
        <taxon>Embryophyta</taxon>
        <taxon>Tracheophyta</taxon>
        <taxon>Spermatophyta</taxon>
        <taxon>Magnoliopsida</taxon>
        <taxon>eudicotyledons</taxon>
        <taxon>Gunneridae</taxon>
        <taxon>Pentapetalae</taxon>
        <taxon>rosids</taxon>
        <taxon>fabids</taxon>
        <taxon>Rosales</taxon>
        <taxon>Moraceae</taxon>
        <taxon>Moreae</taxon>
        <taxon>Morus</taxon>
    </lineage>
</organism>
<dbReference type="Proteomes" id="UP000030645">
    <property type="component" value="Unassembled WGS sequence"/>
</dbReference>
<dbReference type="EMBL" id="KE345575">
    <property type="protein sequence ID" value="EXC06928.1"/>
    <property type="molecule type" value="Genomic_DNA"/>
</dbReference>